<evidence type="ECO:0000256" key="11">
    <source>
        <dbReference type="ARBA" id="ARBA00023004"/>
    </source>
</evidence>
<dbReference type="PIRSF" id="PIRSF004638">
    <property type="entry name" value="UCP004638"/>
    <property type="match status" value="1"/>
</dbReference>
<evidence type="ECO:0000256" key="8">
    <source>
        <dbReference type="ARBA" id="ARBA00022723"/>
    </source>
</evidence>
<feature type="transmembrane region" description="Helical" evidence="14">
    <location>
        <begin position="127"/>
        <end position="149"/>
    </location>
</feature>
<evidence type="ECO:0000256" key="4">
    <source>
        <dbReference type="ARBA" id="ARBA00017504"/>
    </source>
</evidence>
<name>A0A318SK09_9BURK</name>
<dbReference type="PANTHER" id="PTHR40255:SF1">
    <property type="entry name" value="PROTOPORPHYRINOGEN IX OXIDASE"/>
    <property type="match status" value="1"/>
</dbReference>
<keyword evidence="6 14" id="KW-0349">Heme</keyword>
<dbReference type="GO" id="GO:0005886">
    <property type="term" value="C:plasma membrane"/>
    <property type="evidence" value="ECO:0007669"/>
    <property type="project" value="UniProtKB-SubCell"/>
</dbReference>
<dbReference type="UniPathway" id="UPA00251">
    <property type="reaction ID" value="UER00324"/>
</dbReference>
<evidence type="ECO:0000256" key="12">
    <source>
        <dbReference type="ARBA" id="ARBA00023136"/>
    </source>
</evidence>
<evidence type="ECO:0000256" key="6">
    <source>
        <dbReference type="ARBA" id="ARBA00022617"/>
    </source>
</evidence>
<dbReference type="GO" id="GO:0046872">
    <property type="term" value="F:metal ion binding"/>
    <property type="evidence" value="ECO:0007669"/>
    <property type="project" value="UniProtKB-UniRule"/>
</dbReference>
<comment type="pathway">
    <text evidence="2 14 15">Porphyrin-containing compound metabolism; protoporphyrin-IX biosynthesis; protoporphyrin-IX from protoporphyrinogen-IX: step 1/1.</text>
</comment>
<keyword evidence="11 14" id="KW-0408">Iron</keyword>
<feature type="transmembrane region" description="Helical" evidence="14">
    <location>
        <begin position="97"/>
        <end position="115"/>
    </location>
</feature>
<evidence type="ECO:0000313" key="16">
    <source>
        <dbReference type="EMBL" id="PYE76304.1"/>
    </source>
</evidence>
<keyword evidence="12 14" id="KW-0472">Membrane</keyword>
<comment type="catalytic activity">
    <reaction evidence="13 14 15">
        <text>protoporphyrinogen IX + 3 A = protoporphyrin IX + 3 AH2</text>
        <dbReference type="Rhea" id="RHEA:62000"/>
        <dbReference type="ChEBI" id="CHEBI:13193"/>
        <dbReference type="ChEBI" id="CHEBI:17499"/>
        <dbReference type="ChEBI" id="CHEBI:57306"/>
        <dbReference type="ChEBI" id="CHEBI:57307"/>
    </reaction>
</comment>
<evidence type="ECO:0000256" key="7">
    <source>
        <dbReference type="ARBA" id="ARBA00022692"/>
    </source>
</evidence>
<evidence type="ECO:0000313" key="17">
    <source>
        <dbReference type="Proteomes" id="UP000247540"/>
    </source>
</evidence>
<dbReference type="EMBL" id="QJTC01000014">
    <property type="protein sequence ID" value="PYE76304.1"/>
    <property type="molecule type" value="Genomic_DNA"/>
</dbReference>
<dbReference type="InterPro" id="IPR005265">
    <property type="entry name" value="HemJ-like"/>
</dbReference>
<dbReference type="Pfam" id="PF03653">
    <property type="entry name" value="UPF0093"/>
    <property type="match status" value="1"/>
</dbReference>
<evidence type="ECO:0000256" key="15">
    <source>
        <dbReference type="PIRNR" id="PIRNR004638"/>
    </source>
</evidence>
<dbReference type="GO" id="GO:0006782">
    <property type="term" value="P:protoporphyrinogen IX biosynthetic process"/>
    <property type="evidence" value="ECO:0007669"/>
    <property type="project" value="UniProtKB-UniRule"/>
</dbReference>
<gene>
    <name evidence="16" type="ORF">DFQ15_11489</name>
</gene>
<evidence type="ECO:0000256" key="9">
    <source>
        <dbReference type="ARBA" id="ARBA00022989"/>
    </source>
</evidence>
<dbReference type="GO" id="GO:0070818">
    <property type="term" value="F:protoporphyrinogen oxidase activity"/>
    <property type="evidence" value="ECO:0007669"/>
    <property type="project" value="UniProtKB-UniRule"/>
</dbReference>
<keyword evidence="5 14" id="KW-1003">Cell membrane</keyword>
<dbReference type="Proteomes" id="UP000247540">
    <property type="component" value="Unassembled WGS sequence"/>
</dbReference>
<evidence type="ECO:0000256" key="14">
    <source>
        <dbReference type="HAMAP-Rule" id="MF_02239"/>
    </source>
</evidence>
<dbReference type="EC" id="1.3.99.-" evidence="14 15"/>
<feature type="transmembrane region" description="Helical" evidence="14">
    <location>
        <begin position="57"/>
        <end position="77"/>
    </location>
</feature>
<feature type="transmembrane region" description="Helical" evidence="14">
    <location>
        <begin position="12"/>
        <end position="29"/>
    </location>
</feature>
<feature type="binding site" description="axial binding residue" evidence="14">
    <location>
        <position position="15"/>
    </location>
    <ligand>
        <name>heme</name>
        <dbReference type="ChEBI" id="CHEBI:30413"/>
    </ligand>
    <ligandPart>
        <name>Fe</name>
        <dbReference type="ChEBI" id="CHEBI:18248"/>
    </ligandPart>
</feature>
<keyword evidence="7 14" id="KW-0812">Transmembrane</keyword>
<proteinExistence type="inferred from homology"/>
<comment type="subunit">
    <text evidence="14">Homodimer.</text>
</comment>
<protein>
    <recommendedName>
        <fullName evidence="4 14">Protoporphyrinogen IX oxidase</fullName>
        <shortName evidence="14">PPO</shortName>
        <ecNumber evidence="14 15">1.3.99.-</ecNumber>
    </recommendedName>
</protein>
<keyword evidence="10 14" id="KW-0560">Oxidoreductase</keyword>
<evidence type="ECO:0000256" key="1">
    <source>
        <dbReference type="ARBA" id="ARBA00004651"/>
    </source>
</evidence>
<evidence type="ECO:0000256" key="10">
    <source>
        <dbReference type="ARBA" id="ARBA00023002"/>
    </source>
</evidence>
<evidence type="ECO:0000256" key="13">
    <source>
        <dbReference type="ARBA" id="ARBA00048390"/>
    </source>
</evidence>
<sequence>MRSYTRAMLWVKSLHIVFVASWFAGLFYLPRIFVNLAQVPAGSDAERDRLLLMARKLMRFTTVLAVPALVFGLWLFLGYGIGRGPASEGNGWMHAKLFVVLLALGYHHACGSLLRKFVAGRNRHSHVWYRWFNEVPVVLLLATVVLVVVKPF</sequence>
<comment type="subcellular location">
    <subcellularLocation>
        <location evidence="1 14">Cell membrane</location>
        <topology evidence="1 14">Multi-pass membrane protein</topology>
    </subcellularLocation>
</comment>
<evidence type="ECO:0000256" key="2">
    <source>
        <dbReference type="ARBA" id="ARBA00005073"/>
    </source>
</evidence>
<keyword evidence="17" id="KW-1185">Reference proteome</keyword>
<dbReference type="HAMAP" id="MF_02239">
    <property type="entry name" value="HemJ"/>
    <property type="match status" value="1"/>
</dbReference>
<reference evidence="16 17" key="1">
    <citation type="submission" date="2018-06" db="EMBL/GenBank/DDBJ databases">
        <title>Genomic Encyclopedia of Type Strains, Phase III (KMG-III): the genomes of soil and plant-associated and newly described type strains.</title>
        <authorList>
            <person name="Whitman W."/>
        </authorList>
    </citation>
    <scope>NUCLEOTIDE SEQUENCE [LARGE SCALE GENOMIC DNA]</scope>
    <source>
        <strain evidence="16 17">CECT 7646</strain>
    </source>
</reference>
<evidence type="ECO:0000256" key="3">
    <source>
        <dbReference type="ARBA" id="ARBA00006501"/>
    </source>
</evidence>
<evidence type="ECO:0000256" key="5">
    <source>
        <dbReference type="ARBA" id="ARBA00022475"/>
    </source>
</evidence>
<organism evidence="16 17">
    <name type="scientific">Xylophilus ampelinus</name>
    <dbReference type="NCBI Taxonomy" id="54067"/>
    <lineage>
        <taxon>Bacteria</taxon>
        <taxon>Pseudomonadati</taxon>
        <taxon>Pseudomonadota</taxon>
        <taxon>Betaproteobacteria</taxon>
        <taxon>Burkholderiales</taxon>
        <taxon>Xylophilus</taxon>
    </lineage>
</organism>
<comment type="function">
    <text evidence="14 15">Catalyzes the oxidation of protoporphyrinogen IX to protoporphyrin IX.</text>
</comment>
<comment type="cofactor">
    <cofactor evidence="14 15">
        <name>heme b</name>
        <dbReference type="ChEBI" id="CHEBI:60344"/>
    </cofactor>
    <text evidence="14 15">Binds 1 heme b (iron(II)-protoporphyrin IX) group per subunit.</text>
</comment>
<keyword evidence="8 14" id="KW-0479">Metal-binding</keyword>
<keyword evidence="9 14" id="KW-1133">Transmembrane helix</keyword>
<dbReference type="AlphaFoldDB" id="A0A318SK09"/>
<feature type="binding site" description="axial binding residue" evidence="14">
    <location>
        <position position="96"/>
    </location>
    <ligand>
        <name>heme</name>
        <dbReference type="ChEBI" id="CHEBI:30413"/>
    </ligand>
    <ligandPart>
        <name>Fe</name>
        <dbReference type="ChEBI" id="CHEBI:18248"/>
    </ligandPart>
</feature>
<dbReference type="PANTHER" id="PTHR40255">
    <property type="entry name" value="UPF0093 MEMBRANE PROTEIN SLR1790"/>
    <property type="match status" value="1"/>
</dbReference>
<comment type="similarity">
    <text evidence="3 14 15">Belongs to the HemJ family.</text>
</comment>
<accession>A0A318SK09</accession>
<comment type="caution">
    <text evidence="16">The sequence shown here is derived from an EMBL/GenBank/DDBJ whole genome shotgun (WGS) entry which is preliminary data.</text>
</comment>